<sequence>MSPNNPCILCGTSCETIDHLFGDCCIAKQVWSHLSLRINIFVHFPTGFASGLWLTDSNYSKHTTSIIATTAWFLWKSLCDAIFRNANINIPAAVCRALAHVQEHTNCIHGFLGQKLILNNFFESDELFLFTHAALLKIWMLIRWTIFSPLVLLFKWLWISIFLSNIYSSAHLQPSALSAILILLSLGDFALN</sequence>
<protein>
    <submittedName>
        <fullName evidence="3">Uncharacterized protein LOC120272029</fullName>
    </submittedName>
</protein>
<dbReference type="Proteomes" id="UP001515500">
    <property type="component" value="Chromosome 2"/>
</dbReference>
<proteinExistence type="predicted"/>
<evidence type="ECO:0000313" key="3">
    <source>
        <dbReference type="RefSeq" id="XP_039134680.1"/>
    </source>
</evidence>
<accession>A0AB40C4I2</accession>
<feature type="transmembrane region" description="Helical" evidence="1">
    <location>
        <begin position="146"/>
        <end position="166"/>
    </location>
</feature>
<evidence type="ECO:0000256" key="1">
    <source>
        <dbReference type="SAM" id="Phobius"/>
    </source>
</evidence>
<keyword evidence="1" id="KW-0812">Transmembrane</keyword>
<keyword evidence="1" id="KW-0472">Membrane</keyword>
<reference evidence="3" key="1">
    <citation type="submission" date="2025-08" db="UniProtKB">
        <authorList>
            <consortium name="RefSeq"/>
        </authorList>
    </citation>
    <scope>IDENTIFICATION</scope>
</reference>
<dbReference type="RefSeq" id="XP_039134680.1">
    <property type="nucleotide sequence ID" value="XM_039278746.1"/>
</dbReference>
<keyword evidence="2" id="KW-1185">Reference proteome</keyword>
<gene>
    <name evidence="3" type="primary">LOC120272029</name>
</gene>
<evidence type="ECO:0000313" key="2">
    <source>
        <dbReference type="Proteomes" id="UP001515500"/>
    </source>
</evidence>
<feature type="transmembrane region" description="Helical" evidence="1">
    <location>
        <begin position="172"/>
        <end position="191"/>
    </location>
</feature>
<dbReference type="GeneID" id="120272029"/>
<keyword evidence="1" id="KW-1133">Transmembrane helix</keyword>
<name>A0AB40C4I2_DIOCR</name>
<organism evidence="2 3">
    <name type="scientific">Dioscorea cayennensis subsp. rotundata</name>
    <name type="common">White Guinea yam</name>
    <name type="synonym">Dioscorea rotundata</name>
    <dbReference type="NCBI Taxonomy" id="55577"/>
    <lineage>
        <taxon>Eukaryota</taxon>
        <taxon>Viridiplantae</taxon>
        <taxon>Streptophyta</taxon>
        <taxon>Embryophyta</taxon>
        <taxon>Tracheophyta</taxon>
        <taxon>Spermatophyta</taxon>
        <taxon>Magnoliopsida</taxon>
        <taxon>Liliopsida</taxon>
        <taxon>Dioscoreales</taxon>
        <taxon>Dioscoreaceae</taxon>
        <taxon>Dioscorea</taxon>
    </lineage>
</organism>
<dbReference type="AlphaFoldDB" id="A0AB40C4I2"/>